<dbReference type="HOGENOM" id="CLU_3353069_0_0_6"/>
<accession>E9CLX9</accession>
<organism evidence="1 2">
    <name type="scientific">Serratia symbiotica str. Tucson</name>
    <dbReference type="NCBI Taxonomy" id="914128"/>
    <lineage>
        <taxon>Bacteria</taxon>
        <taxon>Pseudomonadati</taxon>
        <taxon>Pseudomonadota</taxon>
        <taxon>Gammaproteobacteria</taxon>
        <taxon>Enterobacterales</taxon>
        <taxon>Yersiniaceae</taxon>
        <taxon>Serratia</taxon>
        <taxon>Serratia symbiotica</taxon>
    </lineage>
</organism>
<protein>
    <submittedName>
        <fullName evidence="1">Putative DNA topoisomerase</fullName>
    </submittedName>
</protein>
<keyword evidence="2" id="KW-1185">Reference proteome</keyword>
<dbReference type="GO" id="GO:0016853">
    <property type="term" value="F:isomerase activity"/>
    <property type="evidence" value="ECO:0007669"/>
    <property type="project" value="UniProtKB-KW"/>
</dbReference>
<gene>
    <name evidence="1" type="primary">topB</name>
    <name evidence="1" type="ORF">SSYM_1278</name>
</gene>
<reference evidence="2" key="1">
    <citation type="journal article" date="2011" name="Genome Biol. Evol.">
        <title>Massive genomic decay in Serratia symbiotica, a recently evolved symbiont of aphids.</title>
        <authorList>
            <person name="Burke G.R."/>
            <person name="Moran N.A."/>
        </authorList>
    </citation>
    <scope>NUCLEOTIDE SEQUENCE [LARGE SCALE GENOMIC DNA]</scope>
    <source>
        <strain evidence="2">Tucson</strain>
    </source>
</reference>
<dbReference type="Proteomes" id="UP000013568">
    <property type="component" value="Unassembled WGS sequence"/>
</dbReference>
<sequence length="37" mass="4391">MQKGRVLLFLHLRSRYRENDYLLACHKFNHGGTGVLF</sequence>
<dbReference type="EMBL" id="GL636108">
    <property type="protein sequence ID" value="EFW12445.1"/>
    <property type="molecule type" value="Genomic_DNA"/>
</dbReference>
<feature type="non-terminal residue" evidence="1">
    <location>
        <position position="37"/>
    </location>
</feature>
<evidence type="ECO:0000313" key="1">
    <source>
        <dbReference type="EMBL" id="EFW12445.1"/>
    </source>
</evidence>
<keyword evidence="1" id="KW-0413">Isomerase</keyword>
<dbReference type="AlphaFoldDB" id="E9CLX9"/>
<proteinExistence type="predicted"/>
<name>E9CLX9_9GAMM</name>
<evidence type="ECO:0000313" key="2">
    <source>
        <dbReference type="Proteomes" id="UP000013568"/>
    </source>
</evidence>